<reference evidence="3" key="1">
    <citation type="submission" date="2016-06" db="UniProtKB">
        <authorList>
            <consortium name="WormBaseParasite"/>
        </authorList>
    </citation>
    <scope>IDENTIFICATION</scope>
</reference>
<organism evidence="3">
    <name type="scientific">Gongylonema pulchrum</name>
    <dbReference type="NCBI Taxonomy" id="637853"/>
    <lineage>
        <taxon>Eukaryota</taxon>
        <taxon>Metazoa</taxon>
        <taxon>Ecdysozoa</taxon>
        <taxon>Nematoda</taxon>
        <taxon>Chromadorea</taxon>
        <taxon>Rhabditida</taxon>
        <taxon>Spirurina</taxon>
        <taxon>Spiruromorpha</taxon>
        <taxon>Spiruroidea</taxon>
        <taxon>Gongylonematidae</taxon>
        <taxon>Gongylonema</taxon>
    </lineage>
</organism>
<keyword evidence="2" id="KW-1185">Reference proteome</keyword>
<dbReference type="Proteomes" id="UP000271098">
    <property type="component" value="Unassembled WGS sequence"/>
</dbReference>
<accession>A0A183DUY0</accession>
<reference evidence="1 2" key="2">
    <citation type="submission" date="2018-11" db="EMBL/GenBank/DDBJ databases">
        <authorList>
            <consortium name="Pathogen Informatics"/>
        </authorList>
    </citation>
    <scope>NUCLEOTIDE SEQUENCE [LARGE SCALE GENOMIC DNA]</scope>
</reference>
<sequence length="225" mass="25552">MIVSLTKTRLTSVTQHGRNIRCILVCARILLQDGSNEETRRLVSAVLRYLIERDTSDKVVPVLCYAVTIVPELADELLFEQNEQYEVLRRIVAVHLASRDELCAIFNKVIMSRLKKTTSISSLTCLTKLDDAIYRGWFEEAVNGAVNTSGLDLHSLEVLIFATHRLVPSKEALVYPLLAECFGTISSHFSPKEKGEKSTENRLLHFGLNDWLRVLKPLTKYVHLR</sequence>
<dbReference type="WBParaSite" id="GPUH_0001253501-mRNA-1">
    <property type="protein sequence ID" value="GPUH_0001253501-mRNA-1"/>
    <property type="gene ID" value="GPUH_0001253501"/>
</dbReference>
<dbReference type="OrthoDB" id="5826128at2759"/>
<evidence type="ECO:0000313" key="1">
    <source>
        <dbReference type="EMBL" id="VDN20596.1"/>
    </source>
</evidence>
<dbReference type="AlphaFoldDB" id="A0A183DUY0"/>
<proteinExistence type="predicted"/>
<evidence type="ECO:0000313" key="2">
    <source>
        <dbReference type="Proteomes" id="UP000271098"/>
    </source>
</evidence>
<evidence type="ECO:0000313" key="3">
    <source>
        <dbReference type="WBParaSite" id="GPUH_0001253501-mRNA-1"/>
    </source>
</evidence>
<name>A0A183DUY0_9BILA</name>
<gene>
    <name evidence="1" type="ORF">GPUH_LOCUS12521</name>
</gene>
<dbReference type="EMBL" id="UYRT01079383">
    <property type="protein sequence ID" value="VDN20596.1"/>
    <property type="molecule type" value="Genomic_DNA"/>
</dbReference>
<protein>
    <submittedName>
        <fullName evidence="3">Maestro heat-like repeat-containing protein family member 1</fullName>
    </submittedName>
</protein>